<evidence type="ECO:0000256" key="5">
    <source>
        <dbReference type="ARBA" id="ARBA00022449"/>
    </source>
</evidence>
<evidence type="ECO:0000256" key="6">
    <source>
        <dbReference type="ARBA" id="ARBA00022538"/>
    </source>
</evidence>
<evidence type="ECO:0000256" key="7">
    <source>
        <dbReference type="ARBA" id="ARBA00022568"/>
    </source>
</evidence>
<reference evidence="22" key="1">
    <citation type="submission" date="2021-01" db="EMBL/GenBank/DDBJ databases">
        <authorList>
            <person name="Corre E."/>
            <person name="Pelletier E."/>
            <person name="Niang G."/>
            <person name="Scheremetjew M."/>
            <person name="Finn R."/>
            <person name="Kale V."/>
            <person name="Holt S."/>
            <person name="Cochrane G."/>
            <person name="Meng A."/>
            <person name="Brown T."/>
            <person name="Cohen L."/>
        </authorList>
    </citation>
    <scope>NUCLEOTIDE SEQUENCE</scope>
    <source>
        <strain evidence="22">CCMP826</strain>
    </source>
</reference>
<dbReference type="GO" id="GO:0005262">
    <property type="term" value="F:calcium channel activity"/>
    <property type="evidence" value="ECO:0007669"/>
    <property type="project" value="TreeGrafter"/>
</dbReference>
<dbReference type="InterPro" id="IPR011992">
    <property type="entry name" value="EF-hand-dom_pair"/>
</dbReference>
<dbReference type="PROSITE" id="PS00018">
    <property type="entry name" value="EF_HAND_1"/>
    <property type="match status" value="1"/>
</dbReference>
<keyword evidence="11" id="KW-0106">Calcium</keyword>
<dbReference type="InterPro" id="IPR018247">
    <property type="entry name" value="EF_Hand_1_Ca_BS"/>
</dbReference>
<feature type="transmembrane region" description="Helical" evidence="20">
    <location>
        <begin position="747"/>
        <end position="769"/>
    </location>
</feature>
<dbReference type="SMART" id="SM00054">
    <property type="entry name" value="EFh"/>
    <property type="match status" value="3"/>
</dbReference>
<feature type="transmembrane region" description="Helical" evidence="20">
    <location>
        <begin position="718"/>
        <end position="741"/>
    </location>
</feature>
<keyword evidence="18" id="KW-0739">Sodium transport</keyword>
<keyword evidence="5" id="KW-0050">Antiport</keyword>
<feature type="transmembrane region" description="Helical" evidence="20">
    <location>
        <begin position="303"/>
        <end position="324"/>
    </location>
</feature>
<dbReference type="EMBL" id="HBGV01006708">
    <property type="protein sequence ID" value="CAD9483214.1"/>
    <property type="molecule type" value="Transcribed_RNA"/>
</dbReference>
<keyword evidence="7" id="KW-0109">Calcium transport</keyword>
<dbReference type="FunFam" id="1.20.1420.30:FF:000009">
    <property type="entry name" value="sodium/potassium/calcium exchanger 5 isoform X2"/>
    <property type="match status" value="1"/>
</dbReference>
<feature type="domain" description="EF-hand" evidence="21">
    <location>
        <begin position="483"/>
        <end position="518"/>
    </location>
</feature>
<evidence type="ECO:0000256" key="13">
    <source>
        <dbReference type="ARBA" id="ARBA00022958"/>
    </source>
</evidence>
<evidence type="ECO:0000256" key="11">
    <source>
        <dbReference type="ARBA" id="ARBA00022837"/>
    </source>
</evidence>
<dbReference type="NCBIfam" id="TIGR00367">
    <property type="entry name" value="calcium/sodium antiporter"/>
    <property type="match status" value="1"/>
</dbReference>
<evidence type="ECO:0000256" key="16">
    <source>
        <dbReference type="ARBA" id="ARBA00023065"/>
    </source>
</evidence>
<dbReference type="InterPro" id="IPR004481">
    <property type="entry name" value="K/Na/Ca-exchanger"/>
</dbReference>
<evidence type="ECO:0000256" key="4">
    <source>
        <dbReference type="ARBA" id="ARBA00022448"/>
    </source>
</evidence>
<evidence type="ECO:0000256" key="12">
    <source>
        <dbReference type="ARBA" id="ARBA00022847"/>
    </source>
</evidence>
<dbReference type="InterPro" id="IPR044880">
    <property type="entry name" value="NCX_ion-bd_dom_sf"/>
</dbReference>
<dbReference type="Pfam" id="PF13499">
    <property type="entry name" value="EF-hand_7"/>
    <property type="match status" value="2"/>
</dbReference>
<dbReference type="PANTHER" id="PTHR10846:SF73">
    <property type="entry name" value="SODIUM_CALCIUM EXCHANGER MEMBRANE REGION DOMAIN-CONTAINING PROTEIN"/>
    <property type="match status" value="1"/>
</dbReference>
<evidence type="ECO:0000256" key="2">
    <source>
        <dbReference type="ARBA" id="ARBA00005253"/>
    </source>
</evidence>
<evidence type="ECO:0000256" key="9">
    <source>
        <dbReference type="ARBA" id="ARBA00022729"/>
    </source>
</evidence>
<evidence type="ECO:0000256" key="20">
    <source>
        <dbReference type="SAM" id="Phobius"/>
    </source>
</evidence>
<evidence type="ECO:0000259" key="21">
    <source>
        <dbReference type="PROSITE" id="PS50222"/>
    </source>
</evidence>
<comment type="similarity">
    <text evidence="2">Belongs to the centrin family.</text>
</comment>
<dbReference type="FunFam" id="1.20.1420.30:FF:000004">
    <property type="entry name" value="Sodium/potassium/calcium exchanger 2 isoform 1"/>
    <property type="match status" value="1"/>
</dbReference>
<keyword evidence="15" id="KW-0915">Sodium</keyword>
<gene>
    <name evidence="22" type="ORF">HTAM1171_LOCUS4091</name>
</gene>
<keyword evidence="9" id="KW-0732">Signal</keyword>
<dbReference type="GO" id="GO:0006874">
    <property type="term" value="P:intracellular calcium ion homeostasis"/>
    <property type="evidence" value="ECO:0007669"/>
    <property type="project" value="TreeGrafter"/>
</dbReference>
<evidence type="ECO:0000256" key="3">
    <source>
        <dbReference type="ARBA" id="ARBA00005364"/>
    </source>
</evidence>
<dbReference type="GO" id="GO:0005886">
    <property type="term" value="C:plasma membrane"/>
    <property type="evidence" value="ECO:0007669"/>
    <property type="project" value="TreeGrafter"/>
</dbReference>
<evidence type="ECO:0000256" key="15">
    <source>
        <dbReference type="ARBA" id="ARBA00023053"/>
    </source>
</evidence>
<evidence type="ECO:0000256" key="19">
    <source>
        <dbReference type="SAM" id="MobiDB-lite"/>
    </source>
</evidence>
<feature type="domain" description="EF-hand" evidence="21">
    <location>
        <begin position="412"/>
        <end position="447"/>
    </location>
</feature>
<dbReference type="GO" id="GO:0043226">
    <property type="term" value="C:organelle"/>
    <property type="evidence" value="ECO:0007669"/>
    <property type="project" value="UniProtKB-ARBA"/>
</dbReference>
<dbReference type="GO" id="GO:0015293">
    <property type="term" value="F:symporter activity"/>
    <property type="evidence" value="ECO:0007669"/>
    <property type="project" value="UniProtKB-KW"/>
</dbReference>
<comment type="similarity">
    <text evidence="3">Belongs to the Ca(2+):cation antiporter (CaCA) (TC 2.A.19) family. SLC24A subfamily.</text>
</comment>
<dbReference type="PANTHER" id="PTHR10846">
    <property type="entry name" value="SODIUM/POTASSIUM/CALCIUM EXCHANGER"/>
    <property type="match status" value="1"/>
</dbReference>
<dbReference type="FunFam" id="1.10.238.10:FF:000178">
    <property type="entry name" value="Calmodulin-2 A"/>
    <property type="match status" value="1"/>
</dbReference>
<dbReference type="AlphaFoldDB" id="A0A7S2MHF8"/>
<dbReference type="GO" id="GO:0008273">
    <property type="term" value="F:calcium, potassium:sodium antiporter activity"/>
    <property type="evidence" value="ECO:0007669"/>
    <property type="project" value="TreeGrafter"/>
</dbReference>
<keyword evidence="16" id="KW-0406">Ion transport</keyword>
<evidence type="ECO:0000256" key="8">
    <source>
        <dbReference type="ARBA" id="ARBA00022692"/>
    </source>
</evidence>
<comment type="subcellular location">
    <subcellularLocation>
        <location evidence="1">Membrane</location>
        <topology evidence="1">Multi-pass membrane protein</topology>
    </subcellularLocation>
</comment>
<evidence type="ECO:0000256" key="18">
    <source>
        <dbReference type="ARBA" id="ARBA00023201"/>
    </source>
</evidence>
<keyword evidence="6" id="KW-0633">Potassium transport</keyword>
<evidence type="ECO:0000256" key="1">
    <source>
        <dbReference type="ARBA" id="ARBA00004141"/>
    </source>
</evidence>
<keyword evidence="12" id="KW-0769">Symport</keyword>
<evidence type="ECO:0000313" key="22">
    <source>
        <dbReference type="EMBL" id="CAD9483214.1"/>
    </source>
</evidence>
<feature type="transmembrane region" description="Helical" evidence="20">
    <location>
        <begin position="242"/>
        <end position="265"/>
    </location>
</feature>
<evidence type="ECO:0000256" key="17">
    <source>
        <dbReference type="ARBA" id="ARBA00023136"/>
    </source>
</evidence>
<keyword evidence="4" id="KW-0813">Transport</keyword>
<feature type="transmembrane region" description="Helical" evidence="20">
    <location>
        <begin position="171"/>
        <end position="196"/>
    </location>
</feature>
<feature type="transmembrane region" description="Helical" evidence="20">
    <location>
        <begin position="687"/>
        <end position="706"/>
    </location>
</feature>
<feature type="transmembrane region" description="Helical" evidence="20">
    <location>
        <begin position="277"/>
        <end position="297"/>
    </location>
</feature>
<feature type="region of interest" description="Disordered" evidence="19">
    <location>
        <begin position="343"/>
        <end position="365"/>
    </location>
</feature>
<protein>
    <recommendedName>
        <fullName evidence="21">EF-hand domain-containing protein</fullName>
    </recommendedName>
</protein>
<keyword evidence="17 20" id="KW-0472">Membrane</keyword>
<feature type="transmembrane region" description="Helical" evidence="20">
    <location>
        <begin position="208"/>
        <end position="230"/>
    </location>
</feature>
<dbReference type="Gene3D" id="1.10.238.10">
    <property type="entry name" value="EF-hand"/>
    <property type="match status" value="2"/>
</dbReference>
<keyword evidence="8 20" id="KW-0812">Transmembrane</keyword>
<name>A0A7S2MHF8_9STRA</name>
<proteinExistence type="inferred from homology"/>
<feature type="transmembrane region" description="Helical" evidence="20">
    <location>
        <begin position="61"/>
        <end position="78"/>
    </location>
</feature>
<feature type="domain" description="EF-hand" evidence="21">
    <location>
        <begin position="448"/>
        <end position="482"/>
    </location>
</feature>
<evidence type="ECO:0000256" key="10">
    <source>
        <dbReference type="ARBA" id="ARBA00022737"/>
    </source>
</evidence>
<keyword evidence="14 20" id="KW-1133">Transmembrane helix</keyword>
<dbReference type="PROSITE" id="PS50222">
    <property type="entry name" value="EF_HAND_2"/>
    <property type="match status" value="3"/>
</dbReference>
<dbReference type="GO" id="GO:0005509">
    <property type="term" value="F:calcium ion binding"/>
    <property type="evidence" value="ECO:0007669"/>
    <property type="project" value="InterPro"/>
</dbReference>
<sequence>MAGPLHTSAAGCTADEGEFIGIEGRKDARLMSRLYDMGSGGGKNHPKSRMGIHRHKHKMRAIFRCMSFIALIGVYSFYNHVGNGSNSTAEGLASLPDDGLTTKTVTSSQGNGAVFFNGLDRDISHESIQRRSVSAETVTYTLDENIFNDERNTEENDKTEKDCGDKADPTWFLAFYIIGVLYMFLALAIVCDEFFVPALEEMSSERHLNLSMDVAGATLMAAGGSAPELFTSLFGTFQESEVGFGTIVGSAVFNVLFVIAMCSLLSKEVLNLTWWPLFRDSFCYSIGLGCLAVFVGVTSKDEIVLWEALVLFGMYFVYIIIMYFNTRLYKLITKKELYEDGEASEDNAAETNGGANGESSSLEENGNVDAHSLATRTNVDFRWPSTFRAGVLKLLRDPESWVETAGVGIVSKMAGDVDTVFQEVDIDGDGGVDKEELGLLMEKLDCHVTPEQLDQVFRQLDSDGNGKIDEHEFTKWYIASEERIRSKVKETFDQFDTDKSGTIDRNELRQLLEKLEPRATENDVDIALDAMHKRGNREEISFEEFSEWYTHSLIYEKQKKRVMEEQETLCESLMPPMGEGCIAWIKYIILIPLILTLSLTVPNVMRPGMQKWCYISFILSIAWIGGYSYFMVEWAEIIGNTVGIPSLIMGLTFLAAGTSVPDLLSSVIVARRGEGDMAVSSSIGSNIFDILVGLPLPWIIFIAYPNDKSKVEMSSDGVALNIVILLGMLVFIILAIHWQGWKLTKTLAFLMLLFYAGFLVQAIVLELPLETCK</sequence>
<keyword evidence="13" id="KW-0630">Potassium</keyword>
<dbReference type="InterPro" id="IPR004837">
    <property type="entry name" value="NaCa_Exmemb"/>
</dbReference>
<feature type="transmembrane region" description="Helical" evidence="20">
    <location>
        <begin position="612"/>
        <end position="630"/>
    </location>
</feature>
<accession>A0A7S2MHF8</accession>
<keyword evidence="10" id="KW-0677">Repeat</keyword>
<dbReference type="Pfam" id="PF01699">
    <property type="entry name" value="Na_Ca_ex"/>
    <property type="match status" value="2"/>
</dbReference>
<dbReference type="Gene3D" id="1.20.1420.30">
    <property type="entry name" value="NCX, central ion-binding region"/>
    <property type="match status" value="2"/>
</dbReference>
<evidence type="ECO:0000256" key="14">
    <source>
        <dbReference type="ARBA" id="ARBA00022989"/>
    </source>
</evidence>
<dbReference type="SUPFAM" id="SSF47473">
    <property type="entry name" value="EF-hand"/>
    <property type="match status" value="1"/>
</dbReference>
<feature type="transmembrane region" description="Helical" evidence="20">
    <location>
        <begin position="581"/>
        <end position="600"/>
    </location>
</feature>
<dbReference type="InterPro" id="IPR002048">
    <property type="entry name" value="EF_hand_dom"/>
</dbReference>
<organism evidence="22">
    <name type="scientific">Helicotheca tamesis</name>
    <dbReference type="NCBI Taxonomy" id="374047"/>
    <lineage>
        <taxon>Eukaryota</taxon>
        <taxon>Sar</taxon>
        <taxon>Stramenopiles</taxon>
        <taxon>Ochrophyta</taxon>
        <taxon>Bacillariophyta</taxon>
        <taxon>Mediophyceae</taxon>
        <taxon>Lithodesmiophycidae</taxon>
        <taxon>Lithodesmiales</taxon>
        <taxon>Lithodesmiaceae</taxon>
        <taxon>Helicotheca</taxon>
    </lineage>
</organism>